<name>A0A0V0QIK6_PSEPJ</name>
<dbReference type="InParanoid" id="A0A0V0QIK6"/>
<proteinExistence type="predicted"/>
<dbReference type="AlphaFoldDB" id="A0A0V0QIK6"/>
<gene>
    <name evidence="1" type="ORF">PPERSA_03128</name>
</gene>
<dbReference type="EMBL" id="LDAU01000158">
    <property type="protein sequence ID" value="KRX02066.1"/>
    <property type="molecule type" value="Genomic_DNA"/>
</dbReference>
<reference evidence="1 2" key="1">
    <citation type="journal article" date="2015" name="Sci. Rep.">
        <title>Genome of the facultative scuticociliatosis pathogen Pseudocohnilembus persalinus provides insight into its virulence through horizontal gene transfer.</title>
        <authorList>
            <person name="Xiong J."/>
            <person name="Wang G."/>
            <person name="Cheng J."/>
            <person name="Tian M."/>
            <person name="Pan X."/>
            <person name="Warren A."/>
            <person name="Jiang C."/>
            <person name="Yuan D."/>
            <person name="Miao W."/>
        </authorList>
    </citation>
    <scope>NUCLEOTIDE SEQUENCE [LARGE SCALE GENOMIC DNA]</scope>
    <source>
        <strain evidence="1">36N120E</strain>
    </source>
</reference>
<evidence type="ECO:0000313" key="1">
    <source>
        <dbReference type="EMBL" id="KRX02066.1"/>
    </source>
</evidence>
<dbReference type="Pfam" id="PF10149">
    <property type="entry name" value="TM231"/>
    <property type="match status" value="1"/>
</dbReference>
<sequence length="184" mass="21382">MINVNSDLQNYFSTNIGEISQIRSENKLLSPVVNAYPVYEDDEDDYPYKYIANISFYLDSSDKNNDINSVDIMLFFRTQFSGTINLAFQSYVWVNINSAVGISQANAIGDVYFNQKTPIYAGSYTKETYDYSPFQTENGEYFSQISDIVYNNYNRNGNQIKKISFKYVQIVFLTNKFFLRNLRV</sequence>
<comment type="caution">
    <text evidence="1">The sequence shown here is derived from an EMBL/GenBank/DDBJ whole genome shotgun (WGS) entry which is preliminary data.</text>
</comment>
<accession>A0A0V0QIK6</accession>
<keyword evidence="2" id="KW-1185">Reference proteome</keyword>
<dbReference type="Proteomes" id="UP000054937">
    <property type="component" value="Unassembled WGS sequence"/>
</dbReference>
<organism evidence="1 2">
    <name type="scientific">Pseudocohnilembus persalinus</name>
    <name type="common">Ciliate</name>
    <dbReference type="NCBI Taxonomy" id="266149"/>
    <lineage>
        <taxon>Eukaryota</taxon>
        <taxon>Sar</taxon>
        <taxon>Alveolata</taxon>
        <taxon>Ciliophora</taxon>
        <taxon>Intramacronucleata</taxon>
        <taxon>Oligohymenophorea</taxon>
        <taxon>Scuticociliatia</taxon>
        <taxon>Philasterida</taxon>
        <taxon>Pseudocohnilembidae</taxon>
        <taxon>Pseudocohnilembus</taxon>
    </lineage>
</organism>
<dbReference type="InterPro" id="IPR019306">
    <property type="entry name" value="TMEM231"/>
</dbReference>
<protein>
    <submittedName>
        <fullName evidence="1">Uncharacterized protein</fullName>
    </submittedName>
</protein>
<evidence type="ECO:0000313" key="2">
    <source>
        <dbReference type="Proteomes" id="UP000054937"/>
    </source>
</evidence>